<protein>
    <recommendedName>
        <fullName evidence="3">Gustatory receptor</fullName>
    </recommendedName>
</protein>
<proteinExistence type="evidence at transcript level"/>
<evidence type="ECO:0008006" key="3">
    <source>
        <dbReference type="Google" id="ProtNLM"/>
    </source>
</evidence>
<organism evidence="2">
    <name type="scientific">Ceratitis capitata</name>
    <name type="common">Mediterranean fruit fly</name>
    <name type="synonym">Tephritis capitata</name>
    <dbReference type="NCBI Taxonomy" id="7213"/>
    <lineage>
        <taxon>Eukaryota</taxon>
        <taxon>Metazoa</taxon>
        <taxon>Ecdysozoa</taxon>
        <taxon>Arthropoda</taxon>
        <taxon>Hexapoda</taxon>
        <taxon>Insecta</taxon>
        <taxon>Pterygota</taxon>
        <taxon>Neoptera</taxon>
        <taxon>Endopterygota</taxon>
        <taxon>Diptera</taxon>
        <taxon>Brachycera</taxon>
        <taxon>Muscomorpha</taxon>
        <taxon>Tephritoidea</taxon>
        <taxon>Tephritidae</taxon>
        <taxon>Ceratitis</taxon>
        <taxon>Ceratitis</taxon>
    </lineage>
</organism>
<evidence type="ECO:0000256" key="1">
    <source>
        <dbReference type="SAM" id="SignalP"/>
    </source>
</evidence>
<sequence length="365" mass="43871">MKNRFSKELILTIAILQFVTPIKLSQQYSEGENFSITDRHKIPDDNISYMFYKSAQDANEAKNKLQNVLRNFVEIVQKNLTTSVILKSFYNELHVERSQQKFQKLSDHTEFFKIVSHDLKEFSLKSEIFLQTSKNESNAFLMKLRRIPTRQRTLSSHDKLQLTNYFAEMEFFNIMLFEIIDEGLEYITNALNIIRMIFDKYTDIQQQNLQYQNFIFDNWCYNRYFEFLQKWSIQIYTCATNSRLEAVYNVFAMTEIAIKHIIRQQEFKVQRIFNCFLFPGCNIKCNFLRYAENDFQELFTIVQDLQTYYDIQINRGRVKSRRIERSEEILHLNDLEVIDSTEQCIPYGFPENYMLSNLKLCFNIY</sequence>
<dbReference type="EMBL" id="GAMC01005156">
    <property type="protein sequence ID" value="JAC01400.1"/>
    <property type="molecule type" value="mRNA"/>
</dbReference>
<dbReference type="GeneID" id="105664794"/>
<dbReference type="AlphaFoldDB" id="W8CB44"/>
<accession>W8CB44</accession>
<evidence type="ECO:0000313" key="2">
    <source>
        <dbReference type="EMBL" id="JAC01400.1"/>
    </source>
</evidence>
<keyword evidence="1" id="KW-0732">Signal</keyword>
<dbReference type="RefSeq" id="XP_012156601.1">
    <property type="nucleotide sequence ID" value="XM_012301211.2"/>
</dbReference>
<feature type="chain" id="PRO_5004907024" description="Gustatory receptor" evidence="1">
    <location>
        <begin position="22"/>
        <end position="365"/>
    </location>
</feature>
<reference evidence="2" key="2">
    <citation type="journal article" date="2014" name="BMC Genomics">
        <title>A genomic perspective to assessing quality of mass-reared SIT flies used in Mediterranean fruit fly (Ceratitis capitata) eradication in California.</title>
        <authorList>
            <person name="Calla B."/>
            <person name="Hall B."/>
            <person name="Hou S."/>
            <person name="Geib S.M."/>
        </authorList>
    </citation>
    <scope>NUCLEOTIDE SEQUENCE</scope>
</reference>
<name>W8CB44_CERCA</name>
<reference evidence="2" key="1">
    <citation type="submission" date="2013-07" db="EMBL/GenBank/DDBJ databases">
        <authorList>
            <person name="Geib S."/>
        </authorList>
    </citation>
    <scope>NUCLEOTIDE SEQUENCE</scope>
</reference>
<dbReference type="OrthoDB" id="7915757at2759"/>
<dbReference type="KEGG" id="ccat:105664794"/>
<feature type="signal peptide" evidence="1">
    <location>
        <begin position="1"/>
        <end position="21"/>
    </location>
</feature>